<evidence type="ECO:0000256" key="3">
    <source>
        <dbReference type="ARBA" id="ARBA00022908"/>
    </source>
</evidence>
<evidence type="ECO:0000313" key="11">
    <source>
        <dbReference type="Proteomes" id="UP001154420"/>
    </source>
</evidence>
<keyword evidence="5" id="KW-0233">DNA recombination</keyword>
<feature type="domain" description="Tyr recombinase" evidence="8">
    <location>
        <begin position="160"/>
        <end position="344"/>
    </location>
</feature>
<name>A0A9X5BIP6_9FIRM</name>
<evidence type="ECO:0000256" key="1">
    <source>
        <dbReference type="ARBA" id="ARBA00003283"/>
    </source>
</evidence>
<keyword evidence="11" id="KW-1185">Reference proteome</keyword>
<dbReference type="SUPFAM" id="SSF56349">
    <property type="entry name" value="DNA breaking-rejoining enzymes"/>
    <property type="match status" value="1"/>
</dbReference>
<comment type="function">
    <text evidence="1">Site-specific tyrosine recombinase, which acts by catalyzing the cutting and rejoining of the recombining DNA molecules.</text>
</comment>
<evidence type="ECO:0000313" key="10">
    <source>
        <dbReference type="EMBL" id="NBJ94759.1"/>
    </source>
</evidence>
<accession>A0A9X5BIP6</accession>
<dbReference type="GO" id="GO:0015074">
    <property type="term" value="P:DNA integration"/>
    <property type="evidence" value="ECO:0007669"/>
    <property type="project" value="UniProtKB-KW"/>
</dbReference>
<evidence type="ECO:0000259" key="8">
    <source>
        <dbReference type="PROSITE" id="PS51898"/>
    </source>
</evidence>
<dbReference type="InterPro" id="IPR002104">
    <property type="entry name" value="Integrase_catalytic"/>
</dbReference>
<protein>
    <submittedName>
        <fullName evidence="10">Site-specific integrase</fullName>
    </submittedName>
</protein>
<evidence type="ECO:0000256" key="2">
    <source>
        <dbReference type="ARBA" id="ARBA00008857"/>
    </source>
</evidence>
<comment type="similarity">
    <text evidence="2">Belongs to the 'phage' integrase family.</text>
</comment>
<evidence type="ECO:0000256" key="7">
    <source>
        <dbReference type="SAM" id="MobiDB-lite"/>
    </source>
</evidence>
<dbReference type="GO" id="GO:0003677">
    <property type="term" value="F:DNA binding"/>
    <property type="evidence" value="ECO:0007669"/>
    <property type="project" value="UniProtKB-UniRule"/>
</dbReference>
<evidence type="ECO:0000256" key="4">
    <source>
        <dbReference type="ARBA" id="ARBA00023125"/>
    </source>
</evidence>
<sequence length="369" mass="43628">MSVYKDEQRGTWYCMFRYNDWTGRQKQKCKRGFKTKREAKEYEEQFMHTTEADMNMKVGAFVETYFRDKQGELKERSIKNKRYMIERHILPYFENKSMNEITPADIIQWQNKMREAGYSQTYLRMLQNQMTALFTHASNIYNLTNNPCKKVKKMGKSDADKMDFWTYEEYQQFINTIEAGSRYYVLFEILFWTGMRIGELLALLKSDVNFQENKISISKTYYRAEGKDVITTPKTEQSVRTIDIPEFLTQEIKEYCNKLYEFPDSERLFPIVGEAVQHKMVRHIQRAGVKKIRVHDLRHSACAYLAHQGVAPMVIKERMGHKDIKITLNTYGHLYPNEQKKVADMLNRKRNEASSENAPAGNRDISGTD</sequence>
<gene>
    <name evidence="10" type="ORF">D5281_19805</name>
</gene>
<proteinExistence type="inferred from homology"/>
<dbReference type="InterPro" id="IPR044068">
    <property type="entry name" value="CB"/>
</dbReference>
<dbReference type="PROSITE" id="PS51898">
    <property type="entry name" value="TYR_RECOMBINASE"/>
    <property type="match status" value="1"/>
</dbReference>
<dbReference type="InterPro" id="IPR013762">
    <property type="entry name" value="Integrase-like_cat_sf"/>
</dbReference>
<evidence type="ECO:0000256" key="6">
    <source>
        <dbReference type="PROSITE-ProRule" id="PRU01248"/>
    </source>
</evidence>
<dbReference type="OrthoDB" id="9803188at2"/>
<dbReference type="PROSITE" id="PS51900">
    <property type="entry name" value="CB"/>
    <property type="match status" value="1"/>
</dbReference>
<dbReference type="CDD" id="cd01189">
    <property type="entry name" value="INT_ICEBs1_C_like"/>
    <property type="match status" value="1"/>
</dbReference>
<dbReference type="PANTHER" id="PTHR30349">
    <property type="entry name" value="PHAGE INTEGRASE-RELATED"/>
    <property type="match status" value="1"/>
</dbReference>
<comment type="caution">
    <text evidence="10">The sequence shown here is derived from an EMBL/GenBank/DDBJ whole genome shotgun (WGS) entry which is preliminary data.</text>
</comment>
<dbReference type="RefSeq" id="WP_160561765.1">
    <property type="nucleotide sequence ID" value="NZ_QZDT01000049.1"/>
</dbReference>
<dbReference type="PANTHER" id="PTHR30349:SF64">
    <property type="entry name" value="PROPHAGE INTEGRASE INTD-RELATED"/>
    <property type="match status" value="1"/>
</dbReference>
<dbReference type="Pfam" id="PF14657">
    <property type="entry name" value="Arm-DNA-bind_4"/>
    <property type="match status" value="1"/>
</dbReference>
<feature type="domain" description="Core-binding (CB)" evidence="9">
    <location>
        <begin position="56"/>
        <end position="138"/>
    </location>
</feature>
<dbReference type="InterPro" id="IPR050090">
    <property type="entry name" value="Tyrosine_recombinase_XerCD"/>
</dbReference>
<dbReference type="Pfam" id="PF14659">
    <property type="entry name" value="Phage_int_SAM_3"/>
    <property type="match status" value="1"/>
</dbReference>
<dbReference type="Proteomes" id="UP001154420">
    <property type="component" value="Unassembled WGS sequence"/>
</dbReference>
<keyword evidence="4 6" id="KW-0238">DNA-binding</keyword>
<dbReference type="AlphaFoldDB" id="A0A9X5BIP6"/>
<reference evidence="10" key="1">
    <citation type="submission" date="2018-09" db="EMBL/GenBank/DDBJ databases">
        <title>Murine metabolic-syndrome-specific gut microbial biobank.</title>
        <authorList>
            <person name="Liu C."/>
        </authorList>
    </citation>
    <scope>NUCLEOTIDE SEQUENCE</scope>
    <source>
        <strain evidence="10">D42-62</strain>
    </source>
</reference>
<dbReference type="InterPro" id="IPR010998">
    <property type="entry name" value="Integrase_recombinase_N"/>
</dbReference>
<evidence type="ECO:0000259" key="9">
    <source>
        <dbReference type="PROSITE" id="PS51900"/>
    </source>
</evidence>
<evidence type="ECO:0000256" key="5">
    <source>
        <dbReference type="ARBA" id="ARBA00023172"/>
    </source>
</evidence>
<keyword evidence="3" id="KW-0229">DNA integration</keyword>
<dbReference type="InterPro" id="IPR011010">
    <property type="entry name" value="DNA_brk_join_enz"/>
</dbReference>
<dbReference type="Gene3D" id="1.10.443.10">
    <property type="entry name" value="Intergrase catalytic core"/>
    <property type="match status" value="1"/>
</dbReference>
<dbReference type="EMBL" id="QZDT01000049">
    <property type="protein sequence ID" value="NBJ94759.1"/>
    <property type="molecule type" value="Genomic_DNA"/>
</dbReference>
<dbReference type="InterPro" id="IPR028259">
    <property type="entry name" value="AP2-like_int_N"/>
</dbReference>
<feature type="region of interest" description="Disordered" evidence="7">
    <location>
        <begin position="348"/>
        <end position="369"/>
    </location>
</feature>
<dbReference type="Gene3D" id="1.10.150.130">
    <property type="match status" value="1"/>
</dbReference>
<organism evidence="10 11">
    <name type="scientific">Parablautia muri</name>
    <dbReference type="NCBI Taxonomy" id="2320879"/>
    <lineage>
        <taxon>Bacteria</taxon>
        <taxon>Bacillati</taxon>
        <taxon>Bacillota</taxon>
        <taxon>Clostridia</taxon>
        <taxon>Lachnospirales</taxon>
        <taxon>Lachnospiraceae</taxon>
        <taxon>Parablautia</taxon>
    </lineage>
</organism>
<dbReference type="Pfam" id="PF00589">
    <property type="entry name" value="Phage_integrase"/>
    <property type="match status" value="1"/>
</dbReference>
<dbReference type="GO" id="GO:0006310">
    <property type="term" value="P:DNA recombination"/>
    <property type="evidence" value="ECO:0007669"/>
    <property type="project" value="UniProtKB-KW"/>
</dbReference>
<dbReference type="InterPro" id="IPR004107">
    <property type="entry name" value="Integrase_SAM-like_N"/>
</dbReference>